<evidence type="ECO:0000313" key="4">
    <source>
        <dbReference type="Proteomes" id="UP001209540"/>
    </source>
</evidence>
<keyword evidence="4" id="KW-1185">Reference proteome</keyword>
<feature type="transmembrane region" description="Helical" evidence="2">
    <location>
        <begin position="12"/>
        <end position="29"/>
    </location>
</feature>
<organism evidence="3 4">
    <name type="scientific">Phascolomyces articulosus</name>
    <dbReference type="NCBI Taxonomy" id="60185"/>
    <lineage>
        <taxon>Eukaryota</taxon>
        <taxon>Fungi</taxon>
        <taxon>Fungi incertae sedis</taxon>
        <taxon>Mucoromycota</taxon>
        <taxon>Mucoromycotina</taxon>
        <taxon>Mucoromycetes</taxon>
        <taxon>Mucorales</taxon>
        <taxon>Lichtheimiaceae</taxon>
        <taxon>Phascolomyces</taxon>
    </lineage>
</organism>
<proteinExistence type="predicted"/>
<feature type="compositionally biased region" description="Polar residues" evidence="1">
    <location>
        <begin position="126"/>
        <end position="135"/>
    </location>
</feature>
<feature type="compositionally biased region" description="Low complexity" evidence="1">
    <location>
        <begin position="265"/>
        <end position="303"/>
    </location>
</feature>
<keyword evidence="2" id="KW-0472">Membrane</keyword>
<protein>
    <submittedName>
        <fullName evidence="3">Uncharacterized protein</fullName>
    </submittedName>
</protein>
<evidence type="ECO:0000313" key="3">
    <source>
        <dbReference type="EMBL" id="KAI9264250.1"/>
    </source>
</evidence>
<feature type="compositionally biased region" description="Low complexity" evidence="1">
    <location>
        <begin position="235"/>
        <end position="249"/>
    </location>
</feature>
<reference evidence="3" key="2">
    <citation type="submission" date="2023-02" db="EMBL/GenBank/DDBJ databases">
        <authorList>
            <consortium name="DOE Joint Genome Institute"/>
            <person name="Mondo S.J."/>
            <person name="Chang Y."/>
            <person name="Wang Y."/>
            <person name="Ahrendt S."/>
            <person name="Andreopoulos W."/>
            <person name="Barry K."/>
            <person name="Beard J."/>
            <person name="Benny G.L."/>
            <person name="Blankenship S."/>
            <person name="Bonito G."/>
            <person name="Cuomo C."/>
            <person name="Desiro A."/>
            <person name="Gervers K.A."/>
            <person name="Hundley H."/>
            <person name="Kuo A."/>
            <person name="LaButti K."/>
            <person name="Lang B.F."/>
            <person name="Lipzen A."/>
            <person name="O'Donnell K."/>
            <person name="Pangilinan J."/>
            <person name="Reynolds N."/>
            <person name="Sandor L."/>
            <person name="Smith M.W."/>
            <person name="Tsang A."/>
            <person name="Grigoriev I.V."/>
            <person name="Stajich J.E."/>
            <person name="Spatafora J.W."/>
        </authorList>
    </citation>
    <scope>NUCLEOTIDE SEQUENCE</scope>
    <source>
        <strain evidence="3">RSA 2281</strain>
    </source>
</reference>
<dbReference type="AlphaFoldDB" id="A0AAD5PEB2"/>
<accession>A0AAD5PEB2</accession>
<feature type="region of interest" description="Disordered" evidence="1">
    <location>
        <begin position="121"/>
        <end position="179"/>
    </location>
</feature>
<dbReference type="Proteomes" id="UP001209540">
    <property type="component" value="Unassembled WGS sequence"/>
</dbReference>
<reference evidence="3" key="1">
    <citation type="journal article" date="2022" name="IScience">
        <title>Evolution of zygomycete secretomes and the origins of terrestrial fungal ecologies.</title>
        <authorList>
            <person name="Chang Y."/>
            <person name="Wang Y."/>
            <person name="Mondo S."/>
            <person name="Ahrendt S."/>
            <person name="Andreopoulos W."/>
            <person name="Barry K."/>
            <person name="Beard J."/>
            <person name="Benny G.L."/>
            <person name="Blankenship S."/>
            <person name="Bonito G."/>
            <person name="Cuomo C."/>
            <person name="Desiro A."/>
            <person name="Gervers K.A."/>
            <person name="Hundley H."/>
            <person name="Kuo A."/>
            <person name="LaButti K."/>
            <person name="Lang B.F."/>
            <person name="Lipzen A."/>
            <person name="O'Donnell K."/>
            <person name="Pangilinan J."/>
            <person name="Reynolds N."/>
            <person name="Sandor L."/>
            <person name="Smith M.E."/>
            <person name="Tsang A."/>
            <person name="Grigoriev I.V."/>
            <person name="Stajich J.E."/>
            <person name="Spatafora J.W."/>
        </authorList>
    </citation>
    <scope>NUCLEOTIDE SEQUENCE</scope>
    <source>
        <strain evidence="3">RSA 2281</strain>
    </source>
</reference>
<dbReference type="EMBL" id="JAIXMP010000012">
    <property type="protein sequence ID" value="KAI9264250.1"/>
    <property type="molecule type" value="Genomic_DNA"/>
</dbReference>
<name>A0AAD5PEB2_9FUNG</name>
<evidence type="ECO:0000256" key="1">
    <source>
        <dbReference type="SAM" id="MobiDB-lite"/>
    </source>
</evidence>
<feature type="compositionally biased region" description="Pro residues" evidence="1">
    <location>
        <begin position="152"/>
        <end position="177"/>
    </location>
</feature>
<keyword evidence="2" id="KW-0812">Transmembrane</keyword>
<comment type="caution">
    <text evidence="3">The sequence shown here is derived from an EMBL/GenBank/DDBJ whole genome shotgun (WGS) entry which is preliminary data.</text>
</comment>
<evidence type="ECO:0000256" key="2">
    <source>
        <dbReference type="SAM" id="Phobius"/>
    </source>
</evidence>
<sequence length="419" mass="46759">MQTHLYIYIKKLALHAYLFIHFLFGYFILDSFLSGHPHPPPVIQIKNGGDDASLSEHRKCTLEIHLTLETLLASFLQQYTRLDSLLKDLTDRRDRHITIHRLQSNIIAPEPFLPTFKSKLTRVAPHSSSSPTNTNQLQKQQQQQLQEKLRKNPPPPLRLGPPPPPPPHDPYLAPPPEHLYGLRRRSRGFSNNLRRLSRTFLKDINTDDEEDTSSQSSGSLTPPRRHSTSAVFADIPSSSSSTNVSIKSIKQQRPSHHQQYYAVPSTYSSTHRSSNESSTEQESNNITSTSSSSSSSHSTCEDSAYASGRTTPTGFPSILYNNNNNTRKSVWPWVPEAISVANGWRYAPNAHTYASKAVAEMELIMNSSITSSVTSSPPGSSNASRRISISSSSILKKTTVQSSNVPEISVDWPKAWYSS</sequence>
<feature type="region of interest" description="Disordered" evidence="1">
    <location>
        <begin position="204"/>
        <end position="316"/>
    </location>
</feature>
<feature type="compositionally biased region" description="Low complexity" evidence="1">
    <location>
        <begin position="136"/>
        <end position="146"/>
    </location>
</feature>
<keyword evidence="2" id="KW-1133">Transmembrane helix</keyword>
<gene>
    <name evidence="3" type="ORF">BDA99DRAFT_51795</name>
</gene>